<dbReference type="RefSeq" id="NP_001119347.1">
    <property type="nucleotide sequence ID" value="NM_001125875.1"/>
</dbReference>
<dbReference type="EMBL" id="CACRSJ010000110">
    <property type="protein sequence ID" value="VYS68897.1"/>
    <property type="molecule type" value="Genomic_DNA"/>
</dbReference>
<proteinExistence type="predicted"/>
<evidence type="ECO:0000313" key="4">
    <source>
        <dbReference type="EMBL" id="VYS68897.1"/>
    </source>
</evidence>
<dbReference type="EMBL" id="CACSHJ010000096">
    <property type="protein sequence ID" value="CAA0406691.1"/>
    <property type="molecule type" value="Genomic_DNA"/>
</dbReference>
<evidence type="ECO:0000313" key="5">
    <source>
        <dbReference type="Proteomes" id="UP000426265"/>
    </source>
</evidence>
<dbReference type="GeneID" id="6241290"/>
<dbReference type="OrthoDB" id="1076280at2759"/>
<evidence type="ECO:0000313" key="6">
    <source>
        <dbReference type="Proteomes" id="UP000434276"/>
    </source>
</evidence>
<dbReference type="ExpressionAtlas" id="A0A654G710">
    <property type="expression patterns" value="baseline and differential"/>
</dbReference>
<keyword evidence="1" id="KW-0812">Transmembrane</keyword>
<reference evidence="4 5" key="1">
    <citation type="submission" date="2019-11" db="EMBL/GenBank/DDBJ databases">
        <authorList>
            <person name="Jiao W.-B."/>
            <person name="Schneeberger K."/>
        </authorList>
    </citation>
    <scope>NUCLEOTIDE SEQUENCE [LARGE SCALE GENOMIC DNA]</scope>
    <source>
        <strain evidence="5">cv. An-1</strain>
        <strain evidence="6">cv. C24</strain>
    </source>
</reference>
<protein>
    <recommendedName>
        <fullName evidence="7">Transmembrane protein</fullName>
    </recommendedName>
</protein>
<evidence type="ECO:0008006" key="7">
    <source>
        <dbReference type="Google" id="ProtNLM"/>
    </source>
</evidence>
<keyword evidence="1" id="KW-0472">Membrane</keyword>
<evidence type="ECO:0000313" key="3">
    <source>
        <dbReference type="EMBL" id="CAA0406691.1"/>
    </source>
</evidence>
<dbReference type="SMR" id="A0A654G710"/>
<organism evidence="4 5">
    <name type="scientific">Arabidopsis thaliana</name>
    <name type="common">Mouse-ear cress</name>
    <dbReference type="NCBI Taxonomy" id="3702"/>
    <lineage>
        <taxon>Eukaryota</taxon>
        <taxon>Viridiplantae</taxon>
        <taxon>Streptophyta</taxon>
        <taxon>Embryophyta</taxon>
        <taxon>Tracheophyta</taxon>
        <taxon>Spermatophyta</taxon>
        <taxon>Magnoliopsida</taxon>
        <taxon>eudicotyledons</taxon>
        <taxon>Gunneridae</taxon>
        <taxon>Pentapetalae</taxon>
        <taxon>rosids</taxon>
        <taxon>malvids</taxon>
        <taxon>Brassicales</taxon>
        <taxon>Brassicaceae</taxon>
        <taxon>Camelineae</taxon>
        <taxon>Arabidopsis</taxon>
    </lineage>
</organism>
<feature type="transmembrane region" description="Helical" evidence="1">
    <location>
        <begin position="32"/>
        <end position="55"/>
    </location>
</feature>
<evidence type="ECO:0000313" key="2">
    <source>
        <dbReference type="Araport" id="AT5G41071"/>
    </source>
</evidence>
<accession>A0A654G710</accession>
<name>A0A654G710_ARATH</name>
<dbReference type="Proteomes" id="UP000434276">
    <property type="component" value="Unassembled WGS sequence"/>
</dbReference>
<dbReference type="KEGG" id="ath:AT5G41071"/>
<keyword evidence="1" id="KW-1133">Transmembrane helix</keyword>
<evidence type="ECO:0000256" key="1">
    <source>
        <dbReference type="SAM" id="Phobius"/>
    </source>
</evidence>
<dbReference type="Araport" id="AT5G41071"/>
<dbReference type="Proteomes" id="UP000426265">
    <property type="component" value="Unassembled WGS sequence"/>
</dbReference>
<dbReference type="AlphaFoldDB" id="A0A654G710"/>
<gene>
    <name evidence="2" type="ordered locus">At5g41071</name>
    <name evidence="4" type="ORF">AN1_LOCUS24284</name>
    <name evidence="3" type="ORF">C24_LOCUS24111</name>
</gene>
<sequence>MLANCTENENKERALIREEDEEEKWEFARKQLMGFVLSSSINAPNALLCFPLFIINGFAL</sequence>